<gene>
    <name evidence="1" type="ORF">OCOJLMKI_0508</name>
</gene>
<organism evidence="1 2">
    <name type="scientific">Methylobacterium iners</name>
    <dbReference type="NCBI Taxonomy" id="418707"/>
    <lineage>
        <taxon>Bacteria</taxon>
        <taxon>Pseudomonadati</taxon>
        <taxon>Pseudomonadota</taxon>
        <taxon>Alphaproteobacteria</taxon>
        <taxon>Hyphomicrobiales</taxon>
        <taxon>Methylobacteriaceae</taxon>
        <taxon>Methylobacterium</taxon>
    </lineage>
</organism>
<reference evidence="1" key="1">
    <citation type="journal article" date="2021" name="Front. Microbiol.">
        <title>Comprehensive Comparative Genomics and Phenotyping of Methylobacterium Species.</title>
        <authorList>
            <person name="Alessa O."/>
            <person name="Ogura Y."/>
            <person name="Fujitani Y."/>
            <person name="Takami H."/>
            <person name="Hayashi T."/>
            <person name="Sahin N."/>
            <person name="Tani A."/>
        </authorList>
    </citation>
    <scope>NUCLEOTIDE SEQUENCE</scope>
    <source>
        <strain evidence="1">DSM 19015</strain>
    </source>
</reference>
<protein>
    <submittedName>
        <fullName evidence="1">Uncharacterized protein</fullName>
    </submittedName>
</protein>
<dbReference type="RefSeq" id="WP_238242513.1">
    <property type="nucleotide sequence ID" value="NZ_BPQP01000006.1"/>
</dbReference>
<dbReference type="EMBL" id="BPQP01000006">
    <property type="protein sequence ID" value="GJD93316.1"/>
    <property type="molecule type" value="Genomic_DNA"/>
</dbReference>
<evidence type="ECO:0000313" key="1">
    <source>
        <dbReference type="EMBL" id="GJD93316.1"/>
    </source>
</evidence>
<sequence length="69" mass="7748">MTGLMISGTSPGVGRVQINHEQTPARFAEGTLARIDAVLAPKEKRADFIREAVERELKRRERQRSTKAD</sequence>
<dbReference type="Proteomes" id="UP001055125">
    <property type="component" value="Unassembled WGS sequence"/>
</dbReference>
<keyword evidence="2" id="KW-1185">Reference proteome</keyword>
<proteinExistence type="predicted"/>
<comment type="caution">
    <text evidence="1">The sequence shown here is derived from an EMBL/GenBank/DDBJ whole genome shotgun (WGS) entry which is preliminary data.</text>
</comment>
<name>A0ABQ4RRB4_9HYPH</name>
<accession>A0ABQ4RRB4</accession>
<evidence type="ECO:0000313" key="2">
    <source>
        <dbReference type="Proteomes" id="UP001055125"/>
    </source>
</evidence>
<reference evidence="1" key="2">
    <citation type="submission" date="2021-08" db="EMBL/GenBank/DDBJ databases">
        <authorList>
            <person name="Tani A."/>
            <person name="Ola A."/>
            <person name="Ogura Y."/>
            <person name="Katsura K."/>
            <person name="Hayashi T."/>
        </authorList>
    </citation>
    <scope>NUCLEOTIDE SEQUENCE</scope>
    <source>
        <strain evidence="1">DSM 19015</strain>
    </source>
</reference>